<dbReference type="Gene3D" id="2.40.170.20">
    <property type="entry name" value="TonB-dependent receptor, beta-barrel domain"/>
    <property type="match status" value="1"/>
</dbReference>
<dbReference type="InterPro" id="IPR037066">
    <property type="entry name" value="Plug_dom_sf"/>
</dbReference>
<protein>
    <submittedName>
        <fullName evidence="13">TonB-linked SusC/RagA family outer membrane protein</fullName>
    </submittedName>
</protein>
<dbReference type="InterPro" id="IPR012910">
    <property type="entry name" value="Plug_dom"/>
</dbReference>
<feature type="chain" id="PRO_5016006066" evidence="10">
    <location>
        <begin position="33"/>
        <end position="1058"/>
    </location>
</feature>
<dbReference type="GO" id="GO:0009279">
    <property type="term" value="C:cell outer membrane"/>
    <property type="evidence" value="ECO:0007669"/>
    <property type="project" value="UniProtKB-SubCell"/>
</dbReference>
<evidence type="ECO:0000256" key="4">
    <source>
        <dbReference type="ARBA" id="ARBA00022692"/>
    </source>
</evidence>
<dbReference type="Gene3D" id="2.170.130.10">
    <property type="entry name" value="TonB-dependent receptor, plug domain"/>
    <property type="match status" value="1"/>
</dbReference>
<dbReference type="Gene3D" id="2.60.40.1120">
    <property type="entry name" value="Carboxypeptidase-like, regulatory domain"/>
    <property type="match status" value="1"/>
</dbReference>
<keyword evidence="6 8" id="KW-0472">Membrane</keyword>
<evidence type="ECO:0000256" key="5">
    <source>
        <dbReference type="ARBA" id="ARBA00023077"/>
    </source>
</evidence>
<evidence type="ECO:0000256" key="8">
    <source>
        <dbReference type="PROSITE-ProRule" id="PRU01360"/>
    </source>
</evidence>
<dbReference type="Pfam" id="PF07715">
    <property type="entry name" value="Plug"/>
    <property type="match status" value="1"/>
</dbReference>
<dbReference type="FunFam" id="2.60.40.1120:FF:000003">
    <property type="entry name" value="Outer membrane protein Omp121"/>
    <property type="match status" value="1"/>
</dbReference>
<comment type="caution">
    <text evidence="13">The sequence shown here is derived from an EMBL/GenBank/DDBJ whole genome shotgun (WGS) entry which is preliminary data.</text>
</comment>
<evidence type="ECO:0000256" key="7">
    <source>
        <dbReference type="ARBA" id="ARBA00023237"/>
    </source>
</evidence>
<dbReference type="OrthoDB" id="778480at2"/>
<evidence type="ECO:0000256" key="2">
    <source>
        <dbReference type="ARBA" id="ARBA00022448"/>
    </source>
</evidence>
<proteinExistence type="inferred from homology"/>
<evidence type="ECO:0000313" key="14">
    <source>
        <dbReference type="Proteomes" id="UP000247973"/>
    </source>
</evidence>
<evidence type="ECO:0000256" key="3">
    <source>
        <dbReference type="ARBA" id="ARBA00022452"/>
    </source>
</evidence>
<evidence type="ECO:0000313" key="13">
    <source>
        <dbReference type="EMBL" id="PXV66756.1"/>
    </source>
</evidence>
<dbReference type="InterPro" id="IPR023997">
    <property type="entry name" value="TonB-dep_OMP_SusC/RagA_CS"/>
</dbReference>
<dbReference type="InterPro" id="IPR023996">
    <property type="entry name" value="TonB-dep_OMP_SusC/RagA"/>
</dbReference>
<evidence type="ECO:0000256" key="6">
    <source>
        <dbReference type="ARBA" id="ARBA00023136"/>
    </source>
</evidence>
<comment type="similarity">
    <text evidence="8 9">Belongs to the TonB-dependent receptor family.</text>
</comment>
<dbReference type="Pfam" id="PF00593">
    <property type="entry name" value="TonB_dep_Rec_b-barrel"/>
    <property type="match status" value="1"/>
</dbReference>
<feature type="domain" description="TonB-dependent receptor-like beta-barrel" evidence="11">
    <location>
        <begin position="455"/>
        <end position="1024"/>
    </location>
</feature>
<keyword evidence="4 8" id="KW-0812">Transmembrane</keyword>
<dbReference type="Pfam" id="PF13715">
    <property type="entry name" value="CarbopepD_reg_2"/>
    <property type="match status" value="1"/>
</dbReference>
<dbReference type="InterPro" id="IPR008969">
    <property type="entry name" value="CarboxyPept-like_regulatory"/>
</dbReference>
<dbReference type="InterPro" id="IPR036942">
    <property type="entry name" value="Beta-barrel_TonB_sf"/>
</dbReference>
<dbReference type="SUPFAM" id="SSF56935">
    <property type="entry name" value="Porins"/>
    <property type="match status" value="1"/>
</dbReference>
<dbReference type="NCBIfam" id="TIGR04057">
    <property type="entry name" value="SusC_RagA_signa"/>
    <property type="match status" value="1"/>
</dbReference>
<comment type="subcellular location">
    <subcellularLocation>
        <location evidence="1 8">Cell outer membrane</location>
        <topology evidence="1 8">Multi-pass membrane protein</topology>
    </subcellularLocation>
</comment>
<organism evidence="13 14">
    <name type="scientific">Dysgonomonas alginatilytica</name>
    <dbReference type="NCBI Taxonomy" id="1605892"/>
    <lineage>
        <taxon>Bacteria</taxon>
        <taxon>Pseudomonadati</taxon>
        <taxon>Bacteroidota</taxon>
        <taxon>Bacteroidia</taxon>
        <taxon>Bacteroidales</taxon>
        <taxon>Dysgonomonadaceae</taxon>
        <taxon>Dysgonomonas</taxon>
    </lineage>
</organism>
<evidence type="ECO:0000256" key="9">
    <source>
        <dbReference type="RuleBase" id="RU003357"/>
    </source>
</evidence>
<sequence>MQNQSTKKGRRKLLTRFACLMFMIFTGISAQAQIALTGTVVDENNEPMIGIGIVVKNSTIGTATDIDGKFSITVPNTNSVLNFSFIGYKSQEITVGSQRKINVVLKEDLQLLDEVVVVGYGTQKKANLTGAVAQVSGEVLENRPIVSVGQGLQGVIPNLNVNIRSGAPGQSSSFNVRGNTSLNGGSPLVLVDNVQMDLDLINPEDIASISVLKDAASASIYGARAAYGVILVTTKNGKRDQKPQVSFNTQGYWQSPAKKIETINSMEYLKMIDIAYQNGGGSGHYFNPAIYEHAEKYYNDPKNNSPVFYDPEINPNKYQYAGNTNWWNEIYKSSSFSQQYNIGITGGSKNSTYYTSVGYNNVNGLLKEANDNYQRFNINTNVSSDIAKWLNVSGKVMYNHSKEVHPSGGTSAANSTAYAGISNYSGYLKNDLSPLMPVRHPNGNFAGQGSYTNPIAIQSQGGNSNIRVNDLWTTAAVKITPLEGLVVNGDYTFNVYNRGQKTHVRKFLDYTAVPGTENYYPWTNPNSVVMANDEDYYTALNAFAEYTKTFKEDHNFKIMGGYNQEYKHNRYFYAARKDLIDNNNPSINLATGERLVNGNESHWSVNGVFMRLNYNYRQKYLLELNGRYDGSSKFPKDNRYAFFPSVSGAWRISEETFWTPMKTWWDDMKIRASYGSLGNQTVDGLEMGNFPYLPSYSVNTAMAYLLNGDTPVAIGPSRLVSPFFTWETVNQVNLGIDATFLKNRLTASFDVYRRDTKDMLTSGQALPAVLGASVTKQNAADMKTTGFELSLAWNQVLPNGLRYWVRGVLADYQSEITRFINPTGDLGQYYVGQKLGEIWGYRSNGLFQSDEEVKNSPSQSALWGGNWGAGDVKYLNLDGDDKISWGDNTLDNPGDKTIIGNNTPRYSFGFTAGFEYKGFDFEMFWQGVGKRDYATSGVHFWGFTSEWDVPLKESLDYWTADNPGAYFARPNWNNGGNREISDRYIQNAAYARLKNLTVGYTLPRATINKMGISKLRLFLVGENLLTFTNLIKSFDPETIDNMAYPIMRKYSIGLNLTF</sequence>
<evidence type="ECO:0000256" key="10">
    <source>
        <dbReference type="SAM" id="SignalP"/>
    </source>
</evidence>
<dbReference type="EMBL" id="QICL01000004">
    <property type="protein sequence ID" value="PXV66756.1"/>
    <property type="molecule type" value="Genomic_DNA"/>
</dbReference>
<name>A0A2V3PRE2_9BACT</name>
<keyword evidence="2 8" id="KW-0813">Transport</keyword>
<evidence type="ECO:0000259" key="11">
    <source>
        <dbReference type="Pfam" id="PF00593"/>
    </source>
</evidence>
<evidence type="ECO:0000256" key="1">
    <source>
        <dbReference type="ARBA" id="ARBA00004571"/>
    </source>
</evidence>
<keyword evidence="3 8" id="KW-1134">Transmembrane beta strand</keyword>
<dbReference type="InterPro" id="IPR000531">
    <property type="entry name" value="Beta-barrel_TonB"/>
</dbReference>
<dbReference type="Proteomes" id="UP000247973">
    <property type="component" value="Unassembled WGS sequence"/>
</dbReference>
<reference evidence="13 14" key="1">
    <citation type="submission" date="2018-03" db="EMBL/GenBank/DDBJ databases">
        <title>Genomic Encyclopedia of Archaeal and Bacterial Type Strains, Phase II (KMG-II): from individual species to whole genera.</title>
        <authorList>
            <person name="Goeker M."/>
        </authorList>
    </citation>
    <scope>NUCLEOTIDE SEQUENCE [LARGE SCALE GENOMIC DNA]</scope>
    <source>
        <strain evidence="13 14">DSM 100214</strain>
    </source>
</reference>
<gene>
    <name evidence="13" type="ORF">CLV62_10416</name>
</gene>
<feature type="signal peptide" evidence="10">
    <location>
        <begin position="1"/>
        <end position="32"/>
    </location>
</feature>
<dbReference type="AlphaFoldDB" id="A0A2V3PRE2"/>
<keyword evidence="14" id="KW-1185">Reference proteome</keyword>
<dbReference type="PROSITE" id="PS52016">
    <property type="entry name" value="TONB_DEPENDENT_REC_3"/>
    <property type="match status" value="1"/>
</dbReference>
<dbReference type="NCBIfam" id="TIGR04056">
    <property type="entry name" value="OMP_RagA_SusC"/>
    <property type="match status" value="1"/>
</dbReference>
<dbReference type="InterPro" id="IPR039426">
    <property type="entry name" value="TonB-dep_rcpt-like"/>
</dbReference>
<dbReference type="SUPFAM" id="SSF49464">
    <property type="entry name" value="Carboxypeptidase regulatory domain-like"/>
    <property type="match status" value="1"/>
</dbReference>
<keyword evidence="5 9" id="KW-0798">TonB box</keyword>
<feature type="domain" description="TonB-dependent receptor plug" evidence="12">
    <location>
        <begin position="125"/>
        <end position="229"/>
    </location>
</feature>
<evidence type="ECO:0000259" key="12">
    <source>
        <dbReference type="Pfam" id="PF07715"/>
    </source>
</evidence>
<keyword evidence="10" id="KW-0732">Signal</keyword>
<keyword evidence="7 8" id="KW-0998">Cell outer membrane</keyword>
<accession>A0A2V3PRE2</accession>